<protein>
    <submittedName>
        <fullName evidence="2">Uncharacterized protein</fullName>
    </submittedName>
</protein>
<evidence type="ECO:0000313" key="3">
    <source>
        <dbReference type="Proteomes" id="UP000680656"/>
    </source>
</evidence>
<evidence type="ECO:0000313" key="2">
    <source>
        <dbReference type="EMBL" id="QVV89727.1"/>
    </source>
</evidence>
<keyword evidence="1" id="KW-0472">Membrane</keyword>
<dbReference type="GeneID" id="65096363"/>
<evidence type="ECO:0000256" key="1">
    <source>
        <dbReference type="SAM" id="Phobius"/>
    </source>
</evidence>
<organism evidence="2 3">
    <name type="scientific">Methanospirillum purgamenti</name>
    <dbReference type="NCBI Taxonomy" id="2834276"/>
    <lineage>
        <taxon>Archaea</taxon>
        <taxon>Methanobacteriati</taxon>
        <taxon>Methanobacteriota</taxon>
        <taxon>Stenosarchaea group</taxon>
        <taxon>Methanomicrobia</taxon>
        <taxon>Methanomicrobiales</taxon>
        <taxon>Methanospirillaceae</taxon>
        <taxon>Methanospirillum</taxon>
    </lineage>
</organism>
<keyword evidence="3" id="KW-1185">Reference proteome</keyword>
<dbReference type="EMBL" id="CP075546">
    <property type="protein sequence ID" value="QVV89727.1"/>
    <property type="molecule type" value="Genomic_DNA"/>
</dbReference>
<feature type="transmembrane region" description="Helical" evidence="1">
    <location>
        <begin position="20"/>
        <end position="38"/>
    </location>
</feature>
<keyword evidence="1" id="KW-0812">Transmembrane</keyword>
<keyword evidence="1" id="KW-1133">Transmembrane helix</keyword>
<dbReference type="AlphaFoldDB" id="A0A8E7EI49"/>
<name>A0A8E7EI49_9EURY</name>
<proteinExistence type="predicted"/>
<accession>A0A8E7EI49</accession>
<dbReference type="KEGG" id="mrtj:KHC33_04225"/>
<reference evidence="2 3" key="1">
    <citation type="submission" date="2021-05" db="EMBL/GenBank/DDBJ databases">
        <title>A novel Methanospirillum isolate from a pyrite-forming mixed culture.</title>
        <authorList>
            <person name="Bunk B."/>
            <person name="Sproer C."/>
            <person name="Spring S."/>
            <person name="Pester M."/>
        </authorList>
    </citation>
    <scope>NUCLEOTIDE SEQUENCE [LARGE SCALE GENOMIC DNA]</scope>
    <source>
        <strain evidence="2 3">J.3.6.1-F.2.7.3</strain>
    </source>
</reference>
<gene>
    <name evidence="2" type="ORF">KHC33_04225</name>
</gene>
<dbReference type="Proteomes" id="UP000680656">
    <property type="component" value="Chromosome"/>
</dbReference>
<sequence length="192" mass="22309">MRGFTHLRENKFFNNNQTWFVFNLIIMSFFILLTGCVGNDTGIPNSPDDLKFYDCWGESSDKLTAINIKQMQVLQGILPNNQWDKQSLYKLDLLADETLTTINEYKQKMLSLDIGPELLPTRDKLIKYQSIQADAQKNVKSAYKSMDSGNVNEAYDYMEKFIEKTREADNYLKEVFMMDPMVQLSLKLQANQ</sequence>
<dbReference type="RefSeq" id="WP_214420515.1">
    <property type="nucleotide sequence ID" value="NZ_CP075546.1"/>
</dbReference>